<name>A0A0J6VB20_9HYPH</name>
<accession>A0A0J6VB20</accession>
<evidence type="ECO:0000256" key="1">
    <source>
        <dbReference type="SAM" id="MobiDB-lite"/>
    </source>
</evidence>
<dbReference type="AlphaFoldDB" id="A0A0J6VB20"/>
<comment type="caution">
    <text evidence="2">The sequence shown here is derived from an EMBL/GenBank/DDBJ whole genome shotgun (WGS) entry which is preliminary data.</text>
</comment>
<gene>
    <name evidence="2" type="ORF">VP06_10540</name>
</gene>
<dbReference type="Proteomes" id="UP000035929">
    <property type="component" value="Unassembled WGS sequence"/>
</dbReference>
<evidence type="ECO:0000313" key="2">
    <source>
        <dbReference type="EMBL" id="KMO36211.1"/>
    </source>
</evidence>
<proteinExistence type="predicted"/>
<dbReference type="PATRIC" id="fig|270351.6.peg.7007"/>
<protein>
    <submittedName>
        <fullName evidence="2">Uncharacterized protein</fullName>
    </submittedName>
</protein>
<feature type="compositionally biased region" description="Pro residues" evidence="1">
    <location>
        <begin position="213"/>
        <end position="227"/>
    </location>
</feature>
<feature type="region of interest" description="Disordered" evidence="1">
    <location>
        <begin position="205"/>
        <end position="232"/>
    </location>
</feature>
<organism evidence="2 3">
    <name type="scientific">Methylobacterium aquaticum</name>
    <dbReference type="NCBI Taxonomy" id="270351"/>
    <lineage>
        <taxon>Bacteria</taxon>
        <taxon>Pseudomonadati</taxon>
        <taxon>Pseudomonadota</taxon>
        <taxon>Alphaproteobacteria</taxon>
        <taxon>Hyphomicrobiales</taxon>
        <taxon>Methylobacteriaceae</taxon>
        <taxon>Methylobacterium</taxon>
    </lineage>
</organism>
<evidence type="ECO:0000313" key="3">
    <source>
        <dbReference type="Proteomes" id="UP000035929"/>
    </source>
</evidence>
<reference evidence="2 3" key="1">
    <citation type="submission" date="2015-03" db="EMBL/GenBank/DDBJ databases">
        <title>Genome sequencing of Methylobacterium aquaticum DSM16371 type strain.</title>
        <authorList>
            <person name="Chaudhry V."/>
            <person name="Patil P.B."/>
        </authorList>
    </citation>
    <scope>NUCLEOTIDE SEQUENCE [LARGE SCALE GENOMIC DNA]</scope>
    <source>
        <strain evidence="2 3">DSM 16371</strain>
    </source>
</reference>
<dbReference type="OrthoDB" id="8006110at2"/>
<dbReference type="RefSeq" id="WP_048463713.1">
    <property type="nucleotide sequence ID" value="NZ_LABX01000072.1"/>
</dbReference>
<feature type="region of interest" description="Disordered" evidence="1">
    <location>
        <begin position="51"/>
        <end position="71"/>
    </location>
</feature>
<sequence length="390" mass="41265">MTGGALSSIDGDVYETPSPALVARIVDSHGLDMACERWFWIGERTLSSLAQKGRAQAGRVSPPRTGGRSMSCSEAEAAVAIETGYALGSAKRGTRAAGISVGAQGLYSRRGLTPPTISSEERGVATSLGARARRGDVEAISAWEARLTFERAVGSVIRAALALVAAQPATGRYVLPPVDAVLAAALRDEDPAAVAAVFPDLAALEPEPEPAEPEPPVTVTPPIPETYPMPRMRRMPTDDVIRAERAQGKTAARMAYDWEVSVQTVYAHWRRLDAAAALAAQVEAVAPEPVPAPRPEPIFRPAAPVQPPGRLTVGDLAIAVDLAQRAQITPGEAVEFIRADVDQARARPAALEPELAGFTAPRMSPALASWFQALADGRDLPELEMADFHV</sequence>
<dbReference type="EMBL" id="LABX01000072">
    <property type="protein sequence ID" value="KMO36211.1"/>
    <property type="molecule type" value="Genomic_DNA"/>
</dbReference>